<proteinExistence type="predicted"/>
<evidence type="ECO:0000313" key="2">
    <source>
        <dbReference type="EMBL" id="KAB1648060.1"/>
    </source>
</evidence>
<dbReference type="InterPro" id="IPR036388">
    <property type="entry name" value="WH-like_DNA-bd_sf"/>
</dbReference>
<dbReference type="InterPro" id="IPR036390">
    <property type="entry name" value="WH_DNA-bd_sf"/>
</dbReference>
<dbReference type="RefSeq" id="WP_158029255.1">
    <property type="nucleotide sequence ID" value="NZ_BMHG01000001.1"/>
</dbReference>
<dbReference type="SMART" id="SM00347">
    <property type="entry name" value="HTH_MARR"/>
    <property type="match status" value="2"/>
</dbReference>
<dbReference type="GO" id="GO:0003700">
    <property type="term" value="F:DNA-binding transcription factor activity"/>
    <property type="evidence" value="ECO:0007669"/>
    <property type="project" value="InterPro"/>
</dbReference>
<name>A0A6H9WBN7_9MICO</name>
<feature type="domain" description="HTH marR-type" evidence="1">
    <location>
        <begin position="173"/>
        <end position="303"/>
    </location>
</feature>
<dbReference type="EMBL" id="WBJY01000002">
    <property type="protein sequence ID" value="KAB1648060.1"/>
    <property type="molecule type" value="Genomic_DNA"/>
</dbReference>
<keyword evidence="3" id="KW-1185">Reference proteome</keyword>
<comment type="caution">
    <text evidence="2">The sequence shown here is derived from an EMBL/GenBank/DDBJ whole genome shotgun (WGS) entry which is preliminary data.</text>
</comment>
<sequence length="313" mass="33763">MPAPESLQSGVEQPLSSPLASSLGHLLRRTQQLHTLHWSDLVGSGITGAQYAILTVVAAYPDAPRTMVDQLAALDRSTSADVISRLEANSWIERGRATHDGRRRALTLTPPAQVGLHVITEQVRSVQERLLRDLDEAVRDDLIRLLATVAYADAPKLRAEPPANPGAGVLPLPTTATHLLRRAEQRHQRLWSAHVGGAATPTQYAVMCALAGRALDQKTVSSLASLDTSTAADVISRLRRQDIVVVTPDERDRRRNVVCLAPAAHGALADLTPRAETVHRELCSPLDAEEAERLKSLLRTVSLRSGSALSHGG</sequence>
<dbReference type="PROSITE" id="PS50995">
    <property type="entry name" value="HTH_MARR_2"/>
    <property type="match status" value="2"/>
</dbReference>
<dbReference type="InterPro" id="IPR000835">
    <property type="entry name" value="HTH_MarR-typ"/>
</dbReference>
<dbReference type="InterPro" id="IPR039422">
    <property type="entry name" value="MarR/SlyA-like"/>
</dbReference>
<evidence type="ECO:0000259" key="1">
    <source>
        <dbReference type="PROSITE" id="PS50995"/>
    </source>
</evidence>
<reference evidence="2 3" key="1">
    <citation type="submission" date="2019-09" db="EMBL/GenBank/DDBJ databases">
        <title>Phylogeny of genus Pseudoclavibacter and closely related genus.</title>
        <authorList>
            <person name="Li Y."/>
        </authorList>
    </citation>
    <scope>NUCLEOTIDE SEQUENCE [LARGE SCALE GENOMIC DNA]</scope>
    <source>
        <strain evidence="2 3">EGI 60007</strain>
    </source>
</reference>
<dbReference type="PANTHER" id="PTHR33164:SF95">
    <property type="entry name" value="TRANSCRIPTIONAL REGULATOR"/>
    <property type="match status" value="1"/>
</dbReference>
<gene>
    <name evidence="2" type="ORF">F8O04_10025</name>
</gene>
<dbReference type="AlphaFoldDB" id="A0A6H9WBN7"/>
<accession>A0A6H9WBN7</accession>
<dbReference type="Gene3D" id="1.10.10.10">
    <property type="entry name" value="Winged helix-like DNA-binding domain superfamily/Winged helix DNA-binding domain"/>
    <property type="match status" value="2"/>
</dbReference>
<dbReference type="GO" id="GO:0006950">
    <property type="term" value="P:response to stress"/>
    <property type="evidence" value="ECO:0007669"/>
    <property type="project" value="TreeGrafter"/>
</dbReference>
<organism evidence="2 3">
    <name type="scientific">Pseudoclavibacter endophyticus</name>
    <dbReference type="NCBI Taxonomy" id="1778590"/>
    <lineage>
        <taxon>Bacteria</taxon>
        <taxon>Bacillati</taxon>
        <taxon>Actinomycetota</taxon>
        <taxon>Actinomycetes</taxon>
        <taxon>Micrococcales</taxon>
        <taxon>Microbacteriaceae</taxon>
        <taxon>Pseudoclavibacter</taxon>
    </lineage>
</organism>
<dbReference type="OrthoDB" id="8635520at2"/>
<protein>
    <submittedName>
        <fullName evidence="2">Winged helix-turn-helix transcriptional regulator</fullName>
    </submittedName>
</protein>
<dbReference type="Proteomes" id="UP000431744">
    <property type="component" value="Unassembled WGS sequence"/>
</dbReference>
<dbReference type="SUPFAM" id="SSF46785">
    <property type="entry name" value="Winged helix' DNA-binding domain"/>
    <property type="match status" value="2"/>
</dbReference>
<evidence type="ECO:0000313" key="3">
    <source>
        <dbReference type="Proteomes" id="UP000431744"/>
    </source>
</evidence>
<feature type="domain" description="HTH marR-type" evidence="1">
    <location>
        <begin position="16"/>
        <end position="151"/>
    </location>
</feature>
<dbReference type="PANTHER" id="PTHR33164">
    <property type="entry name" value="TRANSCRIPTIONAL REGULATOR, MARR FAMILY"/>
    <property type="match status" value="1"/>
</dbReference>